<dbReference type="PIRSF" id="PIRSF000148">
    <property type="entry name" value="ASA_dh"/>
    <property type="match status" value="1"/>
</dbReference>
<sequence length="342" mass="36096">MALRIAVMGASGNAGRELLQVLSERGVRGDAVIPLATGRAVGGQVSFGEDDVLDLGDLDRFDFAGVDLAYCVLPERDAKAACTRAAAAGAAVVDLSGAFRHDPAVPMVAADVNPQALDKLAGRIVATPQVTTLMLSQALAPIHDAFSVLRCVATVVLPVSTYGRGAMDELFNQTRGIFVNEPITSNQSEFAKQIAFNVIPAVGGFEKGGATGEEQATAQEIFKMFGADLACTVNAAMVPVFVGQGAFVNIECEDGFNEDQLRAVWRKDEGISVVDHRQEQGVVTPAETHGEDNLYISRVRADTSADNAASFWLCGDNLRRQAINAARVGELLAARFSQPGTA</sequence>
<dbReference type="NCBIfam" id="NF011456">
    <property type="entry name" value="PRK14874.1"/>
    <property type="match status" value="1"/>
</dbReference>
<dbReference type="PANTHER" id="PTHR46278:SF2">
    <property type="entry name" value="ASPARTATE-SEMIALDEHYDE DEHYDROGENASE"/>
    <property type="match status" value="1"/>
</dbReference>
<dbReference type="SUPFAM" id="SSF55347">
    <property type="entry name" value="Glyceraldehyde-3-phosphate dehydrogenase-like, C-terminal domain"/>
    <property type="match status" value="1"/>
</dbReference>
<proteinExistence type="inferred from homology"/>
<organism evidence="3 4">
    <name type="scientific">Caenispirillum bisanense</name>
    <dbReference type="NCBI Taxonomy" id="414052"/>
    <lineage>
        <taxon>Bacteria</taxon>
        <taxon>Pseudomonadati</taxon>
        <taxon>Pseudomonadota</taxon>
        <taxon>Alphaproteobacteria</taxon>
        <taxon>Rhodospirillales</taxon>
        <taxon>Novispirillaceae</taxon>
        <taxon>Caenispirillum</taxon>
    </lineage>
</organism>
<feature type="domain" description="Semialdehyde dehydrogenase NAD-binding" evidence="2">
    <location>
        <begin position="4"/>
        <end position="120"/>
    </location>
</feature>
<dbReference type="PANTHER" id="PTHR46278">
    <property type="entry name" value="DEHYDROGENASE, PUTATIVE-RELATED"/>
    <property type="match status" value="1"/>
</dbReference>
<dbReference type="Pfam" id="PF01118">
    <property type="entry name" value="Semialdhyde_dh"/>
    <property type="match status" value="1"/>
</dbReference>
<dbReference type="SUPFAM" id="SSF51735">
    <property type="entry name" value="NAD(P)-binding Rossmann-fold domains"/>
    <property type="match status" value="1"/>
</dbReference>
<dbReference type="OrthoDB" id="9805684at2"/>
<accession>A0A286GKD4</accession>
<dbReference type="EMBL" id="OCNJ01000005">
    <property type="protein sequence ID" value="SOD95962.1"/>
    <property type="molecule type" value="Genomic_DNA"/>
</dbReference>
<evidence type="ECO:0000313" key="3">
    <source>
        <dbReference type="EMBL" id="SOD95962.1"/>
    </source>
</evidence>
<dbReference type="AlphaFoldDB" id="A0A286GKD4"/>
<dbReference type="GO" id="GO:0008652">
    <property type="term" value="P:amino acid biosynthetic process"/>
    <property type="evidence" value="ECO:0007669"/>
    <property type="project" value="InterPro"/>
</dbReference>
<gene>
    <name evidence="3" type="ORF">SAMN05421508_10583</name>
</gene>
<evidence type="ECO:0000256" key="1">
    <source>
        <dbReference type="ARBA" id="ARBA00010584"/>
    </source>
</evidence>
<dbReference type="RefSeq" id="WP_097279465.1">
    <property type="nucleotide sequence ID" value="NZ_OCNJ01000005.1"/>
</dbReference>
<dbReference type="GO" id="GO:0046983">
    <property type="term" value="F:protein dimerization activity"/>
    <property type="evidence" value="ECO:0007669"/>
    <property type="project" value="InterPro"/>
</dbReference>
<reference evidence="3 4" key="1">
    <citation type="submission" date="2017-09" db="EMBL/GenBank/DDBJ databases">
        <authorList>
            <person name="Ehlers B."/>
            <person name="Leendertz F.H."/>
        </authorList>
    </citation>
    <scope>NUCLEOTIDE SEQUENCE [LARGE SCALE GENOMIC DNA]</scope>
    <source>
        <strain evidence="3 4">USBA 140</strain>
    </source>
</reference>
<dbReference type="GO" id="GO:0051287">
    <property type="term" value="F:NAD binding"/>
    <property type="evidence" value="ECO:0007669"/>
    <property type="project" value="InterPro"/>
</dbReference>
<dbReference type="InterPro" id="IPR036291">
    <property type="entry name" value="NAD(P)-bd_dom_sf"/>
</dbReference>
<dbReference type="Pfam" id="PF02774">
    <property type="entry name" value="Semialdhyde_dhC"/>
    <property type="match status" value="1"/>
</dbReference>
<dbReference type="CDD" id="cd17894">
    <property type="entry name" value="ASADH_USG1_N"/>
    <property type="match status" value="1"/>
</dbReference>
<dbReference type="SMART" id="SM00859">
    <property type="entry name" value="Semialdhyde_dh"/>
    <property type="match status" value="1"/>
</dbReference>
<name>A0A286GKD4_9PROT</name>
<comment type="similarity">
    <text evidence="1">Belongs to the aspartate-semialdehyde dehydrogenase family.</text>
</comment>
<dbReference type="InterPro" id="IPR000534">
    <property type="entry name" value="Semialdehyde_DH_NAD-bd"/>
</dbReference>
<dbReference type="Proteomes" id="UP000219621">
    <property type="component" value="Unassembled WGS sequence"/>
</dbReference>
<evidence type="ECO:0000313" key="4">
    <source>
        <dbReference type="Proteomes" id="UP000219621"/>
    </source>
</evidence>
<protein>
    <submittedName>
        <fullName evidence="3">Aspartate semialdehyde dehydrogenase</fullName>
    </submittedName>
</protein>
<dbReference type="GO" id="GO:0016620">
    <property type="term" value="F:oxidoreductase activity, acting on the aldehyde or oxo group of donors, NAD or NADP as acceptor"/>
    <property type="evidence" value="ECO:0007669"/>
    <property type="project" value="InterPro"/>
</dbReference>
<dbReference type="InterPro" id="IPR012280">
    <property type="entry name" value="Semialdhyde_DH_dimer_dom"/>
</dbReference>
<evidence type="ECO:0000259" key="2">
    <source>
        <dbReference type="SMART" id="SM00859"/>
    </source>
</evidence>
<dbReference type="Gene3D" id="3.30.360.10">
    <property type="entry name" value="Dihydrodipicolinate Reductase, domain 2"/>
    <property type="match status" value="1"/>
</dbReference>
<dbReference type="Gene3D" id="3.40.50.720">
    <property type="entry name" value="NAD(P)-binding Rossmann-like Domain"/>
    <property type="match status" value="1"/>
</dbReference>
<keyword evidence="4" id="KW-1185">Reference proteome</keyword>